<feature type="transmembrane region" description="Helical" evidence="7">
    <location>
        <begin position="182"/>
        <end position="200"/>
    </location>
</feature>
<protein>
    <submittedName>
        <fullName evidence="9">Dipeptide transport system permease protein DppB</fullName>
    </submittedName>
</protein>
<feature type="domain" description="ABC transmembrane type-1" evidence="8">
    <location>
        <begin position="95"/>
        <end position="304"/>
    </location>
</feature>
<sequence>MLAFIVRRLLLLVPVLMIVGVIVFTLIHLIPGDPAAIMLGREATLEQKEALRQRLGLNEPILSQFVTWFGNALRLNFGESLFMGMPVTEALRERAEPTGLLTLYALTLAVLIAIPAGVFAAVRANSPLDRLLMVISIGGVAIPSFFFGILLILLFAVVLGWLPSGGYAGIRDDPIQHFKYMLLPSLTLGFSAAGLLARLVRSTMLDVLNDDYVRTAYAKGLRERSVVVLHALRNALIPVLTVIGIALGGMLGGAVVIETVFNIPGMGRLLVQSVTRRDFPVVQGAVMTVAAVQVLVMLLVDVLYVFVDPRIRYGGD</sequence>
<gene>
    <name evidence="9" type="ORF">AVDCRST_MAG59-2284</name>
</gene>
<dbReference type="Pfam" id="PF00528">
    <property type="entry name" value="BPD_transp_1"/>
    <property type="match status" value="1"/>
</dbReference>
<feature type="transmembrane region" description="Helical" evidence="7">
    <location>
        <begin position="235"/>
        <end position="261"/>
    </location>
</feature>
<dbReference type="GO" id="GO:0055085">
    <property type="term" value="P:transmembrane transport"/>
    <property type="evidence" value="ECO:0007669"/>
    <property type="project" value="InterPro"/>
</dbReference>
<evidence type="ECO:0000256" key="6">
    <source>
        <dbReference type="ARBA" id="ARBA00023136"/>
    </source>
</evidence>
<evidence type="ECO:0000256" key="4">
    <source>
        <dbReference type="ARBA" id="ARBA00022692"/>
    </source>
</evidence>
<dbReference type="Gene3D" id="1.10.3720.10">
    <property type="entry name" value="MetI-like"/>
    <property type="match status" value="1"/>
</dbReference>
<keyword evidence="3" id="KW-1003">Cell membrane</keyword>
<evidence type="ECO:0000256" key="2">
    <source>
        <dbReference type="ARBA" id="ARBA00022448"/>
    </source>
</evidence>
<dbReference type="SUPFAM" id="SSF161098">
    <property type="entry name" value="MetI-like"/>
    <property type="match status" value="1"/>
</dbReference>
<evidence type="ECO:0000259" key="8">
    <source>
        <dbReference type="PROSITE" id="PS50928"/>
    </source>
</evidence>
<dbReference type="PANTHER" id="PTHR43163">
    <property type="entry name" value="DIPEPTIDE TRANSPORT SYSTEM PERMEASE PROTEIN DPPB-RELATED"/>
    <property type="match status" value="1"/>
</dbReference>
<evidence type="ECO:0000256" key="7">
    <source>
        <dbReference type="RuleBase" id="RU363032"/>
    </source>
</evidence>
<proteinExistence type="inferred from homology"/>
<organism evidence="9">
    <name type="scientific">uncultured Thermomicrobiales bacterium</name>
    <dbReference type="NCBI Taxonomy" id="1645740"/>
    <lineage>
        <taxon>Bacteria</taxon>
        <taxon>Pseudomonadati</taxon>
        <taxon>Thermomicrobiota</taxon>
        <taxon>Thermomicrobia</taxon>
        <taxon>Thermomicrobiales</taxon>
        <taxon>environmental samples</taxon>
    </lineage>
</organism>
<evidence type="ECO:0000256" key="5">
    <source>
        <dbReference type="ARBA" id="ARBA00022989"/>
    </source>
</evidence>
<feature type="transmembrane region" description="Helical" evidence="7">
    <location>
        <begin position="101"/>
        <end position="122"/>
    </location>
</feature>
<accession>A0A6J4UVV2</accession>
<dbReference type="PROSITE" id="PS50928">
    <property type="entry name" value="ABC_TM1"/>
    <property type="match status" value="1"/>
</dbReference>
<dbReference type="EMBL" id="CADCWF010000145">
    <property type="protein sequence ID" value="CAA9557647.1"/>
    <property type="molecule type" value="Genomic_DNA"/>
</dbReference>
<dbReference type="GO" id="GO:0005886">
    <property type="term" value="C:plasma membrane"/>
    <property type="evidence" value="ECO:0007669"/>
    <property type="project" value="UniProtKB-SubCell"/>
</dbReference>
<dbReference type="Pfam" id="PF19300">
    <property type="entry name" value="BPD_transp_1_N"/>
    <property type="match status" value="1"/>
</dbReference>
<dbReference type="AlphaFoldDB" id="A0A6J4UVV2"/>
<dbReference type="CDD" id="cd06261">
    <property type="entry name" value="TM_PBP2"/>
    <property type="match status" value="1"/>
</dbReference>
<feature type="transmembrane region" description="Helical" evidence="7">
    <location>
        <begin position="134"/>
        <end position="162"/>
    </location>
</feature>
<dbReference type="InterPro" id="IPR045621">
    <property type="entry name" value="BPD_transp_1_N"/>
</dbReference>
<reference evidence="9" key="1">
    <citation type="submission" date="2020-02" db="EMBL/GenBank/DDBJ databases">
        <authorList>
            <person name="Meier V. D."/>
        </authorList>
    </citation>
    <scope>NUCLEOTIDE SEQUENCE</scope>
    <source>
        <strain evidence="9">AVDCRST_MAG59</strain>
    </source>
</reference>
<dbReference type="InterPro" id="IPR035906">
    <property type="entry name" value="MetI-like_sf"/>
</dbReference>
<feature type="transmembrane region" description="Helical" evidence="7">
    <location>
        <begin position="9"/>
        <end position="30"/>
    </location>
</feature>
<keyword evidence="2 7" id="KW-0813">Transport</keyword>
<comment type="subcellular location">
    <subcellularLocation>
        <location evidence="1 7">Cell membrane</location>
        <topology evidence="1 7">Multi-pass membrane protein</topology>
    </subcellularLocation>
</comment>
<evidence type="ECO:0000256" key="1">
    <source>
        <dbReference type="ARBA" id="ARBA00004651"/>
    </source>
</evidence>
<feature type="transmembrane region" description="Helical" evidence="7">
    <location>
        <begin position="281"/>
        <end position="307"/>
    </location>
</feature>
<keyword evidence="6 7" id="KW-0472">Membrane</keyword>
<evidence type="ECO:0000313" key="9">
    <source>
        <dbReference type="EMBL" id="CAA9557647.1"/>
    </source>
</evidence>
<dbReference type="InterPro" id="IPR000515">
    <property type="entry name" value="MetI-like"/>
</dbReference>
<dbReference type="PANTHER" id="PTHR43163:SF6">
    <property type="entry name" value="DIPEPTIDE TRANSPORT SYSTEM PERMEASE PROTEIN DPPB-RELATED"/>
    <property type="match status" value="1"/>
</dbReference>
<keyword evidence="5 7" id="KW-1133">Transmembrane helix</keyword>
<name>A0A6J4UVV2_9BACT</name>
<evidence type="ECO:0000256" key="3">
    <source>
        <dbReference type="ARBA" id="ARBA00022475"/>
    </source>
</evidence>
<keyword evidence="4 7" id="KW-0812">Transmembrane</keyword>
<comment type="similarity">
    <text evidence="7">Belongs to the binding-protein-dependent transport system permease family.</text>
</comment>